<evidence type="ECO:0000313" key="5">
    <source>
        <dbReference type="EMBL" id="CEM19937.1"/>
    </source>
</evidence>
<dbReference type="InterPro" id="IPR043137">
    <property type="entry name" value="GGT_ssub_C"/>
</dbReference>
<evidence type="ECO:0000256" key="4">
    <source>
        <dbReference type="SAM" id="SignalP"/>
    </source>
</evidence>
<dbReference type="AlphaFoldDB" id="A0A0G4FY36"/>
<keyword evidence="3" id="KW-0865">Zymogen</keyword>
<dbReference type="InterPro" id="IPR029055">
    <property type="entry name" value="Ntn_hydrolases_N"/>
</dbReference>
<organism evidence="5">
    <name type="scientific">Chromera velia CCMP2878</name>
    <dbReference type="NCBI Taxonomy" id="1169474"/>
    <lineage>
        <taxon>Eukaryota</taxon>
        <taxon>Sar</taxon>
        <taxon>Alveolata</taxon>
        <taxon>Colpodellida</taxon>
        <taxon>Chromeraceae</taxon>
        <taxon>Chromera</taxon>
    </lineage>
</organism>
<keyword evidence="1" id="KW-0808">Transferase</keyword>
<dbReference type="SUPFAM" id="SSF56235">
    <property type="entry name" value="N-terminal nucleophile aminohydrolases (Ntn hydrolases)"/>
    <property type="match status" value="1"/>
</dbReference>
<evidence type="ECO:0008006" key="6">
    <source>
        <dbReference type="Google" id="ProtNLM"/>
    </source>
</evidence>
<feature type="chain" id="PRO_5005189927" description="Gamma-glutamyltranspeptidase" evidence="4">
    <location>
        <begin position="18"/>
        <end position="509"/>
    </location>
</feature>
<dbReference type="EMBL" id="CDMZ01000708">
    <property type="protein sequence ID" value="CEM19937.1"/>
    <property type="molecule type" value="Genomic_DNA"/>
</dbReference>
<dbReference type="VEuPathDB" id="CryptoDB:Cvel_19214"/>
<evidence type="ECO:0000256" key="3">
    <source>
        <dbReference type="ARBA" id="ARBA00023145"/>
    </source>
</evidence>
<keyword evidence="2" id="KW-0378">Hydrolase</keyword>
<reference evidence="5" key="1">
    <citation type="submission" date="2014-11" db="EMBL/GenBank/DDBJ databases">
        <authorList>
            <person name="Otto D Thomas"/>
            <person name="Naeem Raeece"/>
        </authorList>
    </citation>
    <scope>NUCLEOTIDE SEQUENCE</scope>
</reference>
<dbReference type="GO" id="GO:0016740">
    <property type="term" value="F:transferase activity"/>
    <property type="evidence" value="ECO:0007669"/>
    <property type="project" value="UniProtKB-KW"/>
</dbReference>
<dbReference type="InterPro" id="IPR051792">
    <property type="entry name" value="GGT_bact"/>
</dbReference>
<feature type="signal peptide" evidence="4">
    <location>
        <begin position="1"/>
        <end position="17"/>
    </location>
</feature>
<accession>A0A0G4FY36</accession>
<sequence length="509" mass="54209">MTFRLLVSLLPLTVVFCGNPLDPSSWATGEVAKWSALNTERGPHRGVHDGRDGVVAGTSNAIAVHAAKLALLNGGSAADAAIVASTASIVWALGRYIHQGFVRQPEVAQLLEEVARDPRFIYNDPEFQREFHAISGASVEELQSYRSFVSPAFQFRFADANLYSSPAPPDYGGASLAERLHLIELFQISTADTQSNSTALAVSAVIEQTSLFLTSLMLRGLGSVRALQETPSFAPVFPPPQITGMSDFNHRRASLQHASRLHDQMATMGLESWSKSLSELSALKDLDRVPVGGGHSDHVAVIDREGGAVSFTHTLNALPYGSQKFLRGCALANPNVPGINNALLRNWSPEGAPFYVPTSLQPVAAFQDRSLLAFGSVGESLQAYTACAAVGLLARGIAAEDMPSIPCLRYALPLGGPRVGLLVPCEGGSEGEVDPLCERWGGQTVPFPSAMIASLPRWTEKFCDVASPDIRLKEGLAMYVATGLPVFCSRSADGNFGGGASFFVNGRAL</sequence>
<evidence type="ECO:0000256" key="2">
    <source>
        <dbReference type="ARBA" id="ARBA00022801"/>
    </source>
</evidence>
<dbReference type="Gene3D" id="3.60.20.40">
    <property type="match status" value="1"/>
</dbReference>
<gene>
    <name evidence="5" type="ORF">Cvel_19214</name>
</gene>
<proteinExistence type="predicted"/>
<evidence type="ECO:0000256" key="1">
    <source>
        <dbReference type="ARBA" id="ARBA00022679"/>
    </source>
</evidence>
<protein>
    <recommendedName>
        <fullName evidence="6">Gamma-glutamyltranspeptidase</fullName>
    </recommendedName>
</protein>
<dbReference type="GO" id="GO:0016787">
    <property type="term" value="F:hydrolase activity"/>
    <property type="evidence" value="ECO:0007669"/>
    <property type="project" value="UniProtKB-KW"/>
</dbReference>
<keyword evidence="4" id="KW-0732">Signal</keyword>
<dbReference type="PANTHER" id="PTHR43199:SF1">
    <property type="entry name" value="GLUTATHIONE HYDROLASE PROENZYME"/>
    <property type="match status" value="1"/>
</dbReference>
<name>A0A0G4FY36_9ALVE</name>
<dbReference type="PANTHER" id="PTHR43199">
    <property type="entry name" value="GLUTATHIONE HYDROLASE"/>
    <property type="match status" value="1"/>
</dbReference>